<evidence type="ECO:0000259" key="8">
    <source>
        <dbReference type="Pfam" id="PF00082"/>
    </source>
</evidence>
<feature type="active site" description="Charge relay system" evidence="5">
    <location>
        <position position="408"/>
    </location>
</feature>
<dbReference type="Gene3D" id="3.40.50.200">
    <property type="entry name" value="Peptidase S8/S53 domain"/>
    <property type="match status" value="1"/>
</dbReference>
<feature type="active site" description="Charge relay system" evidence="5">
    <location>
        <position position="220"/>
    </location>
</feature>
<keyword evidence="4 5" id="KW-0720">Serine protease</keyword>
<keyword evidence="7" id="KW-0732">Signal</keyword>
<protein>
    <submittedName>
        <fullName evidence="9">S8 family serine peptidase</fullName>
    </submittedName>
</protein>
<reference evidence="9 10" key="1">
    <citation type="submission" date="2020-06" db="EMBL/GenBank/DDBJ databases">
        <title>Genome sequence of Rhizobium sp strain ADMK78.</title>
        <authorList>
            <person name="Rahi P."/>
        </authorList>
    </citation>
    <scope>NUCLEOTIDE SEQUENCE [LARGE SCALE GENOMIC DNA]</scope>
    <source>
        <strain evidence="9 10">ADMK78</strain>
    </source>
</reference>
<feature type="compositionally biased region" description="Acidic residues" evidence="6">
    <location>
        <begin position="39"/>
        <end position="50"/>
    </location>
</feature>
<feature type="domain" description="Peptidase S8/S53" evidence="8">
    <location>
        <begin position="216"/>
        <end position="456"/>
    </location>
</feature>
<evidence type="ECO:0000256" key="7">
    <source>
        <dbReference type="SAM" id="SignalP"/>
    </source>
</evidence>
<proteinExistence type="inferred from homology"/>
<evidence type="ECO:0000313" key="10">
    <source>
        <dbReference type="Proteomes" id="UP000308530"/>
    </source>
</evidence>
<dbReference type="PROSITE" id="PS51892">
    <property type="entry name" value="SUBTILASE"/>
    <property type="match status" value="1"/>
</dbReference>
<dbReference type="CDD" id="cd05561">
    <property type="entry name" value="Peptidases_S8_4"/>
    <property type="match status" value="1"/>
</dbReference>
<dbReference type="InterPro" id="IPR036852">
    <property type="entry name" value="Peptidase_S8/S53_dom_sf"/>
</dbReference>
<dbReference type="PANTHER" id="PTHR43806">
    <property type="entry name" value="PEPTIDASE S8"/>
    <property type="match status" value="1"/>
</dbReference>
<evidence type="ECO:0000256" key="3">
    <source>
        <dbReference type="ARBA" id="ARBA00022801"/>
    </source>
</evidence>
<dbReference type="InterPro" id="IPR015500">
    <property type="entry name" value="Peptidase_S8_subtilisin-rel"/>
</dbReference>
<feature type="compositionally biased region" description="Polar residues" evidence="6">
    <location>
        <begin position="69"/>
        <end position="79"/>
    </location>
</feature>
<feature type="active site" description="Charge relay system" evidence="5">
    <location>
        <position position="252"/>
    </location>
</feature>
<feature type="region of interest" description="Disordered" evidence="6">
    <location>
        <begin position="36"/>
        <end position="86"/>
    </location>
</feature>
<sequence length="472" mass="49237">MKHRFARWLHLTAMMAVLLPAITLFAPAVFDPLAPPAMADDDDDDDDSDDNGGSAGASGGERSGGGETQGNRVNRSGTPLINLFRQRPDRTAARSAEPALPLQAPDEIIATGIDASALATLTTEGYAIAERQVLSVLDGEVVRLILPSGTGLNEAQARIGEIAPTAETDVNHFYRPEQTAEDGGCADGTCPLVRNLIGWPEAPLLTEDRCGPLPRIGMIDTAINPDHDALRSARLTVIGIGDGSLPASSRQHGTAVAALLVGAKDSRAPGLLPGSELIAVDAFRRVSKRADLASAFDLVKALDILASREVRVINLSLSGPTNRLVERTIARLVDNRTIIVAAVGNHGPKAPPLYPAAYAGVIAVTAIDRRFGVFRRANQGPHVDIAAPGVNVWTAASVAGARPKTGTSFAAPFVSAAAALLLARDPGLGPQEVKTALSAMTRDIGLPGKDPVFGWGVLEAQGLCADHAIGRE</sequence>
<evidence type="ECO:0000256" key="6">
    <source>
        <dbReference type="SAM" id="MobiDB-lite"/>
    </source>
</evidence>
<keyword evidence="2 5" id="KW-0645">Protease</keyword>
<dbReference type="InterPro" id="IPR000209">
    <property type="entry name" value="Peptidase_S8/S53_dom"/>
</dbReference>
<dbReference type="PROSITE" id="PS00138">
    <property type="entry name" value="SUBTILASE_SER"/>
    <property type="match status" value="1"/>
</dbReference>
<dbReference type="RefSeq" id="WP_138288298.1">
    <property type="nucleotide sequence ID" value="NZ_CP058350.1"/>
</dbReference>
<keyword evidence="10" id="KW-1185">Reference proteome</keyword>
<dbReference type="SUPFAM" id="SSF52743">
    <property type="entry name" value="Subtilisin-like"/>
    <property type="match status" value="1"/>
</dbReference>
<accession>A0ABX6QMM4</accession>
<keyword evidence="3 5" id="KW-0378">Hydrolase</keyword>
<evidence type="ECO:0000256" key="2">
    <source>
        <dbReference type="ARBA" id="ARBA00022670"/>
    </source>
</evidence>
<dbReference type="PRINTS" id="PR00723">
    <property type="entry name" value="SUBTILISIN"/>
</dbReference>
<dbReference type="PANTHER" id="PTHR43806:SF11">
    <property type="entry name" value="CEREVISIN-RELATED"/>
    <property type="match status" value="1"/>
</dbReference>
<evidence type="ECO:0000256" key="5">
    <source>
        <dbReference type="PROSITE-ProRule" id="PRU01240"/>
    </source>
</evidence>
<gene>
    <name evidence="9" type="ORF">FE840_009630</name>
</gene>
<feature type="chain" id="PRO_5045698008" evidence="7">
    <location>
        <begin position="40"/>
        <end position="472"/>
    </location>
</feature>
<evidence type="ECO:0000313" key="9">
    <source>
        <dbReference type="EMBL" id="QLF69783.1"/>
    </source>
</evidence>
<feature type="signal peptide" evidence="7">
    <location>
        <begin position="1"/>
        <end position="39"/>
    </location>
</feature>
<evidence type="ECO:0000256" key="4">
    <source>
        <dbReference type="ARBA" id="ARBA00022825"/>
    </source>
</evidence>
<dbReference type="Pfam" id="PF00082">
    <property type="entry name" value="Peptidase_S8"/>
    <property type="match status" value="1"/>
</dbReference>
<name>A0ABX6QMM4_9HYPH</name>
<dbReference type="Proteomes" id="UP000308530">
    <property type="component" value="Chromosome"/>
</dbReference>
<dbReference type="InterPro" id="IPR050131">
    <property type="entry name" value="Peptidase_S8_subtilisin-like"/>
</dbReference>
<feature type="compositionally biased region" description="Gly residues" evidence="6">
    <location>
        <begin position="53"/>
        <end position="68"/>
    </location>
</feature>
<dbReference type="InterPro" id="IPR023828">
    <property type="entry name" value="Peptidase_S8_Ser-AS"/>
</dbReference>
<organism evidence="9 10">
    <name type="scientific">Peteryoungia desertarenae</name>
    <dbReference type="NCBI Taxonomy" id="1813451"/>
    <lineage>
        <taxon>Bacteria</taxon>
        <taxon>Pseudomonadati</taxon>
        <taxon>Pseudomonadota</taxon>
        <taxon>Alphaproteobacteria</taxon>
        <taxon>Hyphomicrobiales</taxon>
        <taxon>Rhizobiaceae</taxon>
        <taxon>Peteryoungia</taxon>
    </lineage>
</organism>
<dbReference type="EMBL" id="CP058350">
    <property type="protein sequence ID" value="QLF69783.1"/>
    <property type="molecule type" value="Genomic_DNA"/>
</dbReference>
<evidence type="ECO:0000256" key="1">
    <source>
        <dbReference type="ARBA" id="ARBA00011073"/>
    </source>
</evidence>
<comment type="similarity">
    <text evidence="1 5">Belongs to the peptidase S8 family.</text>
</comment>